<feature type="transmembrane region" description="Helical" evidence="1">
    <location>
        <begin position="184"/>
        <end position="204"/>
    </location>
</feature>
<feature type="transmembrane region" description="Helical" evidence="1">
    <location>
        <begin position="47"/>
        <end position="64"/>
    </location>
</feature>
<dbReference type="InParanoid" id="A0A078ACS3"/>
<evidence type="ECO:0000256" key="1">
    <source>
        <dbReference type="SAM" id="Phobius"/>
    </source>
</evidence>
<keyword evidence="3" id="KW-1185">Reference proteome</keyword>
<keyword evidence="1" id="KW-0812">Transmembrane</keyword>
<organism evidence="2 3">
    <name type="scientific">Stylonychia lemnae</name>
    <name type="common">Ciliate</name>
    <dbReference type="NCBI Taxonomy" id="5949"/>
    <lineage>
        <taxon>Eukaryota</taxon>
        <taxon>Sar</taxon>
        <taxon>Alveolata</taxon>
        <taxon>Ciliophora</taxon>
        <taxon>Intramacronucleata</taxon>
        <taxon>Spirotrichea</taxon>
        <taxon>Stichotrichia</taxon>
        <taxon>Sporadotrichida</taxon>
        <taxon>Oxytrichidae</taxon>
        <taxon>Stylonychinae</taxon>
        <taxon>Stylonychia</taxon>
    </lineage>
</organism>
<evidence type="ECO:0008006" key="4">
    <source>
        <dbReference type="Google" id="ProtNLM"/>
    </source>
</evidence>
<feature type="transmembrane region" description="Helical" evidence="1">
    <location>
        <begin position="106"/>
        <end position="129"/>
    </location>
</feature>
<keyword evidence="1" id="KW-0472">Membrane</keyword>
<feature type="transmembrane region" description="Helical" evidence="1">
    <location>
        <begin position="76"/>
        <end position="94"/>
    </location>
</feature>
<protein>
    <recommendedName>
        <fullName evidence="4">Transmembrane protein</fullName>
    </recommendedName>
</protein>
<dbReference type="OrthoDB" id="323678at2759"/>
<evidence type="ECO:0000313" key="2">
    <source>
        <dbReference type="EMBL" id="CDW79984.1"/>
    </source>
</evidence>
<feature type="transmembrane region" description="Helical" evidence="1">
    <location>
        <begin position="149"/>
        <end position="172"/>
    </location>
</feature>
<proteinExistence type="predicted"/>
<dbReference type="EMBL" id="CCKQ01008521">
    <property type="protein sequence ID" value="CDW79984.1"/>
    <property type="molecule type" value="Genomic_DNA"/>
</dbReference>
<sequence length="254" mass="29650">MKQPANTKQNIYYEGKTQEELVNQCFDFSKSAVPSYISDEKLNSARIMILIPSLLTFFAALSILDTVRLFLYFTDWGMHITNISIILTILASSSDKCKSSLRFREFSGYLTELALISQFIIITIYWTTIHIKVIEYTEELAKTDPNHAYYYYQLMIYKHFLPGLCALLNVIISEIIFVPYHLKYMIVYGMVYCLVNYTCTKILGGPLYHFLTWEDYWSIVICVGITIPNALVYYVFCKIIRFLRLKPLNIDKID</sequence>
<dbReference type="Proteomes" id="UP000039865">
    <property type="component" value="Unassembled WGS sequence"/>
</dbReference>
<dbReference type="AlphaFoldDB" id="A0A078ACS3"/>
<name>A0A078ACS3_STYLE</name>
<evidence type="ECO:0000313" key="3">
    <source>
        <dbReference type="Proteomes" id="UP000039865"/>
    </source>
</evidence>
<gene>
    <name evidence="2" type="primary">Contig11579.g12395</name>
    <name evidence="2" type="ORF">STYLEM_8976</name>
</gene>
<accession>A0A078ACS3</accession>
<keyword evidence="1" id="KW-1133">Transmembrane helix</keyword>
<reference evidence="2 3" key="1">
    <citation type="submission" date="2014-06" db="EMBL/GenBank/DDBJ databases">
        <authorList>
            <person name="Swart Estienne"/>
        </authorList>
    </citation>
    <scope>NUCLEOTIDE SEQUENCE [LARGE SCALE GENOMIC DNA]</scope>
    <source>
        <strain evidence="2 3">130c</strain>
    </source>
</reference>
<feature type="transmembrane region" description="Helical" evidence="1">
    <location>
        <begin position="216"/>
        <end position="236"/>
    </location>
</feature>